<evidence type="ECO:0000256" key="10">
    <source>
        <dbReference type="ARBA" id="ARBA00031145"/>
    </source>
</evidence>
<keyword evidence="3" id="KW-0285">Flavoprotein</keyword>
<dbReference type="RefSeq" id="XP_024335052.1">
    <property type="nucleotide sequence ID" value="XM_024481299.1"/>
</dbReference>
<evidence type="ECO:0000256" key="4">
    <source>
        <dbReference type="ARBA" id="ARBA00022643"/>
    </source>
</evidence>
<dbReference type="EMBL" id="KZ110605">
    <property type="protein sequence ID" value="OSX58258.1"/>
    <property type="molecule type" value="Genomic_DNA"/>
</dbReference>
<feature type="domain" description="Phosphoadenosine phosphosulphate reductase" evidence="14">
    <location>
        <begin position="74"/>
        <end position="256"/>
    </location>
</feature>
<evidence type="ECO:0000256" key="13">
    <source>
        <dbReference type="SAM" id="MobiDB-lite"/>
    </source>
</evidence>
<protein>
    <recommendedName>
        <fullName evidence="2">FAD synthase</fullName>
        <ecNumber evidence="2">2.7.7.2</ecNumber>
    </recommendedName>
    <alternativeName>
        <fullName evidence="10">FAD pyrophosphorylase</fullName>
    </alternativeName>
    <alternativeName>
        <fullName evidence="11">FMN adenylyltransferase</fullName>
    </alternativeName>
</protein>
<evidence type="ECO:0000256" key="5">
    <source>
        <dbReference type="ARBA" id="ARBA00022679"/>
    </source>
</evidence>
<dbReference type="GO" id="GO:0006747">
    <property type="term" value="P:FAD biosynthetic process"/>
    <property type="evidence" value="ECO:0007669"/>
    <property type="project" value="TreeGrafter"/>
</dbReference>
<gene>
    <name evidence="15" type="ORF">POSPLADRAFT_1060755</name>
</gene>
<reference evidence="15 16" key="1">
    <citation type="submission" date="2017-04" db="EMBL/GenBank/DDBJ databases">
        <title>Genome Sequence of the Model Brown-Rot Fungus Postia placenta SB12.</title>
        <authorList>
            <consortium name="DOE Joint Genome Institute"/>
            <person name="Gaskell J."/>
            <person name="Kersten P."/>
            <person name="Larrondo L.F."/>
            <person name="Canessa P."/>
            <person name="Martinez D."/>
            <person name="Hibbett D."/>
            <person name="Schmoll M."/>
            <person name="Kubicek C.P."/>
            <person name="Martinez A.T."/>
            <person name="Yadav J."/>
            <person name="Master E."/>
            <person name="Magnuson J.K."/>
            <person name="James T."/>
            <person name="Yaver D."/>
            <person name="Berka R."/>
            <person name="Labutti K."/>
            <person name="Lipzen A."/>
            <person name="Aerts A."/>
            <person name="Barry K."/>
            <person name="Henrissat B."/>
            <person name="Blanchette R."/>
            <person name="Grigoriev I."/>
            <person name="Cullen D."/>
        </authorList>
    </citation>
    <scope>NUCLEOTIDE SEQUENCE [LARGE SCALE GENOMIC DNA]</scope>
    <source>
        <strain evidence="15 16">MAD-698-R-SB12</strain>
    </source>
</reference>
<evidence type="ECO:0000256" key="9">
    <source>
        <dbReference type="ARBA" id="ARBA00022840"/>
    </source>
</evidence>
<dbReference type="CDD" id="cd23948">
    <property type="entry name" value="FAD_synthase"/>
    <property type="match status" value="1"/>
</dbReference>
<keyword evidence="6" id="KW-0548">Nucleotidyltransferase</keyword>
<keyword evidence="4" id="KW-0288">FMN</keyword>
<dbReference type="Proteomes" id="UP000194127">
    <property type="component" value="Unassembled WGS sequence"/>
</dbReference>
<feature type="region of interest" description="Disordered" evidence="13">
    <location>
        <begin position="133"/>
        <end position="158"/>
    </location>
</feature>
<dbReference type="SUPFAM" id="SSF52402">
    <property type="entry name" value="Adenine nucleotide alpha hydrolases-like"/>
    <property type="match status" value="1"/>
</dbReference>
<dbReference type="Pfam" id="PF01507">
    <property type="entry name" value="PAPS_reduct"/>
    <property type="match status" value="1"/>
</dbReference>
<accession>A0A1X6MPG5</accession>
<evidence type="ECO:0000256" key="2">
    <source>
        <dbReference type="ARBA" id="ARBA00012393"/>
    </source>
</evidence>
<dbReference type="GeneID" id="36326249"/>
<sequence length="431" mass="46264">MAPVNYQEISQQVYGLAASNESLAPLVREALQAIDEALDTFGIEHVSLSFNGGKDCEYPPVRTLLPVDHVHPAGTVLLHLFAASLGRRGATSRPIPAVCIPVPSPFPQLEAFIDEAAKAYSLDLFHCPLPEPEQPVETVTAPATPSPSTPNGNSRGYVGPRMKAKGGEGMKQALEIYKARFSHVDAILIGTRRGDPHGAALTFRNPTDPGWPAFERINPIINWSYSAVWEYLRKFKVPYCSLYDDGYTSLGSTYNTFRNPALLVQPCCGKCTANQAVSSRLDVGLSGHLIANALSTSSLIDLDNIKPHASSSSPTPLSLTDGSLQSLPDNFEVIPTDPRSVCVADATGCDPLPDNLELIRGDPNFACHADATGFPALPDRLEWLTGGDTHAQCIADGCSCEPRYRPAYELVDGSLERAGRATGAAGLKLRE</sequence>
<evidence type="ECO:0000256" key="11">
    <source>
        <dbReference type="ARBA" id="ARBA00031871"/>
    </source>
</evidence>
<dbReference type="GO" id="GO:0003919">
    <property type="term" value="F:FMN adenylyltransferase activity"/>
    <property type="evidence" value="ECO:0007669"/>
    <property type="project" value="UniProtKB-EC"/>
</dbReference>
<proteinExistence type="predicted"/>
<comment type="catalytic activity">
    <reaction evidence="12">
        <text>FMN + ATP + H(+) = FAD + diphosphate</text>
        <dbReference type="Rhea" id="RHEA:17237"/>
        <dbReference type="ChEBI" id="CHEBI:15378"/>
        <dbReference type="ChEBI" id="CHEBI:30616"/>
        <dbReference type="ChEBI" id="CHEBI:33019"/>
        <dbReference type="ChEBI" id="CHEBI:57692"/>
        <dbReference type="ChEBI" id="CHEBI:58210"/>
        <dbReference type="EC" id="2.7.7.2"/>
    </reaction>
</comment>
<keyword evidence="7" id="KW-0547">Nucleotide-binding</keyword>
<keyword evidence="16" id="KW-1185">Reference proteome</keyword>
<dbReference type="EC" id="2.7.7.2" evidence="2"/>
<organism evidence="15 16">
    <name type="scientific">Postia placenta MAD-698-R-SB12</name>
    <dbReference type="NCBI Taxonomy" id="670580"/>
    <lineage>
        <taxon>Eukaryota</taxon>
        <taxon>Fungi</taxon>
        <taxon>Dikarya</taxon>
        <taxon>Basidiomycota</taxon>
        <taxon>Agaricomycotina</taxon>
        <taxon>Agaricomycetes</taxon>
        <taxon>Polyporales</taxon>
        <taxon>Adustoporiaceae</taxon>
        <taxon>Rhodonia</taxon>
    </lineage>
</organism>
<evidence type="ECO:0000256" key="8">
    <source>
        <dbReference type="ARBA" id="ARBA00022827"/>
    </source>
</evidence>
<dbReference type="InterPro" id="IPR002500">
    <property type="entry name" value="PAPS_reduct_dom"/>
</dbReference>
<evidence type="ECO:0000313" key="15">
    <source>
        <dbReference type="EMBL" id="OSX58258.1"/>
    </source>
</evidence>
<evidence type="ECO:0000259" key="14">
    <source>
        <dbReference type="Pfam" id="PF01507"/>
    </source>
</evidence>
<evidence type="ECO:0000256" key="12">
    <source>
        <dbReference type="ARBA" id="ARBA00049494"/>
    </source>
</evidence>
<evidence type="ECO:0000256" key="3">
    <source>
        <dbReference type="ARBA" id="ARBA00022630"/>
    </source>
</evidence>
<keyword evidence="9" id="KW-0067">ATP-binding</keyword>
<evidence type="ECO:0000256" key="1">
    <source>
        <dbReference type="ARBA" id="ARBA00004726"/>
    </source>
</evidence>
<dbReference type="Gene3D" id="3.40.50.620">
    <property type="entry name" value="HUPs"/>
    <property type="match status" value="1"/>
</dbReference>
<dbReference type="OrthoDB" id="270728at2759"/>
<dbReference type="STRING" id="670580.A0A1X6MPG5"/>
<evidence type="ECO:0000313" key="16">
    <source>
        <dbReference type="Proteomes" id="UP000194127"/>
    </source>
</evidence>
<comment type="pathway">
    <text evidence="1">Cofactor biosynthesis; FAD biosynthesis; FAD from FMN: step 1/1.</text>
</comment>
<dbReference type="InterPro" id="IPR014729">
    <property type="entry name" value="Rossmann-like_a/b/a_fold"/>
</dbReference>
<dbReference type="GO" id="GO:0005524">
    <property type="term" value="F:ATP binding"/>
    <property type="evidence" value="ECO:0007669"/>
    <property type="project" value="UniProtKB-KW"/>
</dbReference>
<dbReference type="AlphaFoldDB" id="A0A1X6MPG5"/>
<dbReference type="PANTHER" id="PTHR23293">
    <property type="entry name" value="FAD SYNTHETASE-RELATED FMN ADENYLYLTRANSFERASE"/>
    <property type="match status" value="1"/>
</dbReference>
<dbReference type="PANTHER" id="PTHR23293:SF9">
    <property type="entry name" value="FAD SYNTHASE"/>
    <property type="match status" value="1"/>
</dbReference>
<name>A0A1X6MPG5_9APHY</name>
<evidence type="ECO:0000256" key="6">
    <source>
        <dbReference type="ARBA" id="ARBA00022695"/>
    </source>
</evidence>
<evidence type="ECO:0000256" key="7">
    <source>
        <dbReference type="ARBA" id="ARBA00022741"/>
    </source>
</evidence>
<keyword evidence="5" id="KW-0808">Transferase</keyword>
<keyword evidence="8" id="KW-0274">FAD</keyword>